<dbReference type="PANTHER" id="PTHR45527">
    <property type="entry name" value="NONRIBOSOMAL PEPTIDE SYNTHETASE"/>
    <property type="match status" value="1"/>
</dbReference>
<proteinExistence type="predicted"/>
<reference evidence="6" key="1">
    <citation type="submission" date="2016-06" db="EMBL/GenBank/DDBJ databases">
        <authorList>
            <person name="Varghese N."/>
        </authorList>
    </citation>
    <scope>NUCLEOTIDE SEQUENCE [LARGE SCALE GENOMIC DNA]</scope>
    <source>
        <strain evidence="6">DSM 46123</strain>
    </source>
</reference>
<dbReference type="Pfam" id="PF00550">
    <property type="entry name" value="PP-binding"/>
    <property type="match status" value="2"/>
</dbReference>
<dbReference type="GO" id="GO:0003824">
    <property type="term" value="F:catalytic activity"/>
    <property type="evidence" value="ECO:0007669"/>
    <property type="project" value="InterPro"/>
</dbReference>
<dbReference type="Gene3D" id="3.30.559.30">
    <property type="entry name" value="Nonribosomal peptide synthetase, condensation domain"/>
    <property type="match status" value="2"/>
</dbReference>
<dbReference type="FunFam" id="3.40.50.12780:FF:000012">
    <property type="entry name" value="Non-ribosomal peptide synthetase"/>
    <property type="match status" value="1"/>
</dbReference>
<dbReference type="Pfam" id="PF13193">
    <property type="entry name" value="AMP-binding_C"/>
    <property type="match status" value="1"/>
</dbReference>
<dbReference type="InterPro" id="IPR000873">
    <property type="entry name" value="AMP-dep_synth/lig_dom"/>
</dbReference>
<evidence type="ECO:0000256" key="1">
    <source>
        <dbReference type="ARBA" id="ARBA00001957"/>
    </source>
</evidence>
<dbReference type="Gene3D" id="3.30.559.10">
    <property type="entry name" value="Chloramphenicol acetyltransferase-like domain"/>
    <property type="match status" value="2"/>
</dbReference>
<dbReference type="GO" id="GO:0008610">
    <property type="term" value="P:lipid biosynthetic process"/>
    <property type="evidence" value="ECO:0007669"/>
    <property type="project" value="UniProtKB-ARBA"/>
</dbReference>
<dbReference type="SMART" id="SM00823">
    <property type="entry name" value="PKS_PP"/>
    <property type="match status" value="1"/>
</dbReference>
<dbReference type="InterPro" id="IPR023213">
    <property type="entry name" value="CAT-like_dom_sf"/>
</dbReference>
<evidence type="ECO:0000256" key="2">
    <source>
        <dbReference type="ARBA" id="ARBA00022450"/>
    </source>
</evidence>
<sequence>MTIDERQRNEAELSRLLKMSGSDDIPRVEGDRGPMSSGQRQMWFFEQWSRGTPTYHTPAVFWADGPLDPSVLGTAYAALVRRHGALRTRFADGDGRRLDQFVDPAVPAEYAFHDVSGRADAADAARRLVEAAVRRPFDLRQGPPARLTLIRVDPRRHLLALTVHHMVGDGVSLGVLLRDLDVLYREADGESAVPPPEPGRYLDFAAFEHDRLSGGGLDEELAYWRDRLAGAPEILPVPTSGPRPSTRRFAGRTVTFLVPDEVAARVRDLSGSVGVTPFTGYLTAFQILLTRFTGETDLVVGTPVSLRDRPGLAHVVGPLVNTVPIRTDLSGRPDLAEALRRTHAAAAAAYAHKDLPFERMVTELAPQRSLSHSPIVQVVFGAQERPGVGASIGAARLSGETVERGTAKFDLTWSVFLGEHTSFEVEYDSDLFDATDIDRLIAAYGHLLTSATDPARSIGDLDLLDPQERAAVLRRSAAARPTVATEALTELFARSVDARPDAIAVSDTHRQLSYADLDQRSTALAHALRQHGAGPGSIVGLCVDRSVDLVVALLAVLKSGAAYLPLDVRYPRDRLGYMLDDAGTHAVVADKAGRAALPEGPWPVVDVAHNAPLARPLEVTVSVQDRAYVLYTSGTTGRPKAVEVTHGNVSRLLSSTQHWFGFRDTDVWTMFHSHSFDFSVWEMWGALAYGGRLVVVPYLVARSPGDFHELVRAEGVTVLNQTPSAFRQFEAADADSGARLALRLVVFGGEAVDLGSVGRWFDRRGDESPRLVNMYGITETTVHVTYRPLRRRDVASTGSPLGVPIPDLSVYLLDRFGGLLPDGVPGEFYVGGGGVAKGYLGHPELTAERFVADPFSDVDGARLYRTGDVGRRRADGELEYLGRNDDQVKIRGFRIEIGEIDNVLSRIAGVRAAATTVRRDGGAPRLVAYVVGPGLTVGTLRTEAAKVLPEHMIPAVFVFLDALPTTPNGKVDHQRLPAPQATRPDLAGQYEAPRDGVERIIAEAWAEVLEVDRVGVHDSFFDLGGDSIRTLQAIGTVKKRGLEIMLPDLFRTPTVAELAPLAKPVDATDRRREPFSLVSEQDRAALPKGLEDAYPMSVLQAGMVYHMTLDTENLPYHNVNVFRVGAPFHEAAFRQAVADTVTRHSIMRTAFDLSTYSEPMQLVYPTADLPVEVEDLRGMSAAEQEEYLLGVLDRERRSTFSPGDVPLLRYLVHRRSDREFQWTITEHHAVFDGWSLFSTQAETLRRYLQLLRDPQAPADPPPVAQFRDFIELEREAIESPEHRGYWAGKLDGYRPFQLPRWGNGPRGPKPGADYDTPTGGEVIDGVRRWRFTSTGDASHRSTDTLIPPELCEAVLAAAAQAGVPLKTVLLSAYLKVLSLLTGERDVVAGVSTHGRPEDVDSTEVRGMFLNIPPVMVTVSGGTWLDLIQRTFAAEQEMLPYRRYPYAHMQWDVGTRSRLFDTSFLYNHFHVMSDVLGAGVEIMDGRVENQAEYRVEPNSFSVNAGVLRNPRSNQMLWRVDYYTDRVSDEMGEAMHRYYVAVLRAMATPTDSQEGFSPLGAVEHDRLVYDWNGSREPICGDLCLHDVVALQAGRTPQATAVSDGGPGLSYADLHERVTRLARHLRRLGAGPGSRVAVAVPPGAELMVALLAVSRIGATSLPYAAPPVDGDMLGRIDLAVTTEADAGRFGTGPTVALDRDAAAIAAATGSLSDPAVDPATAVCVVDGQPMSHRALVAYLAWAAEEYGGRTCGGGVPLTAVPASAAGFAHAFLPLVLGEHVRVLPADVDLRQQAPFGVLPLAPAQLAELSATGDRHAAAKLAGTIVIHGDPFPERVLDAWRELAPDSVVVHEFHAFGGVCAGEGGDGGWSVRVPVGRPLPGMTAYVLGADGRITPPGVTGVLHFGGVEVAGEPSVSGPIDGERLRPTGRYARWLPDGRLDVLDPETIAGRPVDVTAVASVLAGLDGVGDAVVAVEDSALVAYVVGEPPYPADEVDAVLPAGLEISAYRRLDRIPLGGDGRIDRAALASHACEALADRGEGAAASPLETEIAALWSDLLHTPIDDMTVDFFEVGGQSLKAAQLRDRIGARYAVEVPLITFFRARTVRDQAVVVIEAVSVQRGVR</sequence>
<keyword evidence="2" id="KW-0596">Phosphopantetheine</keyword>
<dbReference type="InterPro" id="IPR010071">
    <property type="entry name" value="AA_adenyl_dom"/>
</dbReference>
<accession>A0A1C6S7A0</accession>
<dbReference type="InterPro" id="IPR036736">
    <property type="entry name" value="ACP-like_sf"/>
</dbReference>
<evidence type="ECO:0000259" key="4">
    <source>
        <dbReference type="PROSITE" id="PS50075"/>
    </source>
</evidence>
<dbReference type="InterPro" id="IPR009081">
    <property type="entry name" value="PP-bd_ACP"/>
</dbReference>
<evidence type="ECO:0000313" key="5">
    <source>
        <dbReference type="EMBL" id="SCL25323.1"/>
    </source>
</evidence>
<keyword evidence="6" id="KW-1185">Reference proteome</keyword>
<evidence type="ECO:0000256" key="3">
    <source>
        <dbReference type="ARBA" id="ARBA00022553"/>
    </source>
</evidence>
<dbReference type="InterPro" id="IPR001242">
    <property type="entry name" value="Condensation_dom"/>
</dbReference>
<dbReference type="CDD" id="cd19531">
    <property type="entry name" value="LCL_NRPS-like"/>
    <property type="match status" value="1"/>
</dbReference>
<gene>
    <name evidence="5" type="ORF">GA0074694_4188</name>
</gene>
<dbReference type="STRING" id="47866.GA0074694_4188"/>
<dbReference type="InterPro" id="IPR006162">
    <property type="entry name" value="Ppantetheine_attach_site"/>
</dbReference>
<dbReference type="SUPFAM" id="SSF47336">
    <property type="entry name" value="ACP-like"/>
    <property type="match status" value="2"/>
</dbReference>
<dbReference type="InterPro" id="IPR045851">
    <property type="entry name" value="AMP-bd_C_sf"/>
</dbReference>
<dbReference type="InterPro" id="IPR042099">
    <property type="entry name" value="ANL_N_sf"/>
</dbReference>
<dbReference type="Gene3D" id="3.40.50.12780">
    <property type="entry name" value="N-terminal domain of ligase-like"/>
    <property type="match status" value="2"/>
</dbReference>
<dbReference type="GO" id="GO:0005737">
    <property type="term" value="C:cytoplasm"/>
    <property type="evidence" value="ECO:0007669"/>
    <property type="project" value="TreeGrafter"/>
</dbReference>
<dbReference type="GO" id="GO:0044550">
    <property type="term" value="P:secondary metabolite biosynthetic process"/>
    <property type="evidence" value="ECO:0007669"/>
    <property type="project" value="TreeGrafter"/>
</dbReference>
<dbReference type="NCBIfam" id="TIGR01733">
    <property type="entry name" value="AA-adenyl-dom"/>
    <property type="match status" value="1"/>
</dbReference>
<protein>
    <submittedName>
        <fullName evidence="5">Amino acid adenylation domain-containing protein</fullName>
    </submittedName>
</protein>
<dbReference type="Pfam" id="PF00501">
    <property type="entry name" value="AMP-binding"/>
    <property type="match status" value="2"/>
</dbReference>
<dbReference type="GO" id="GO:0031177">
    <property type="term" value="F:phosphopantetheine binding"/>
    <property type="evidence" value="ECO:0007669"/>
    <property type="project" value="InterPro"/>
</dbReference>
<organism evidence="5 6">
    <name type="scientific">Micromonospora inyonensis</name>
    <dbReference type="NCBI Taxonomy" id="47866"/>
    <lineage>
        <taxon>Bacteria</taxon>
        <taxon>Bacillati</taxon>
        <taxon>Actinomycetota</taxon>
        <taxon>Actinomycetes</taxon>
        <taxon>Micromonosporales</taxon>
        <taxon>Micromonosporaceae</taxon>
        <taxon>Micromonospora</taxon>
    </lineage>
</organism>
<dbReference type="PANTHER" id="PTHR45527:SF14">
    <property type="entry name" value="PLIPASTATIN SYNTHASE SUBUNIT B"/>
    <property type="match status" value="1"/>
</dbReference>
<comment type="cofactor">
    <cofactor evidence="1">
        <name>pantetheine 4'-phosphate</name>
        <dbReference type="ChEBI" id="CHEBI:47942"/>
    </cofactor>
</comment>
<dbReference type="Gene3D" id="1.10.1200.10">
    <property type="entry name" value="ACP-like"/>
    <property type="match status" value="2"/>
</dbReference>
<evidence type="ECO:0000313" key="6">
    <source>
        <dbReference type="Proteomes" id="UP000198906"/>
    </source>
</evidence>
<dbReference type="InterPro" id="IPR025110">
    <property type="entry name" value="AMP-bd_C"/>
</dbReference>
<dbReference type="SUPFAM" id="SSF52777">
    <property type="entry name" value="CoA-dependent acyltransferases"/>
    <property type="match status" value="4"/>
</dbReference>
<dbReference type="FunFam" id="3.40.50.980:FF:000002">
    <property type="entry name" value="Enterobactin synthetase component F"/>
    <property type="match status" value="1"/>
</dbReference>
<dbReference type="PROSITE" id="PS00012">
    <property type="entry name" value="PHOSPHOPANTETHEINE"/>
    <property type="match status" value="1"/>
</dbReference>
<dbReference type="FunFam" id="1.10.1200.10:FF:000005">
    <property type="entry name" value="Nonribosomal peptide synthetase 1"/>
    <property type="match status" value="1"/>
</dbReference>
<keyword evidence="3" id="KW-0597">Phosphoprotein</keyword>
<feature type="domain" description="Carrier" evidence="4">
    <location>
        <begin position="992"/>
        <end position="1066"/>
    </location>
</feature>
<dbReference type="InterPro" id="IPR020806">
    <property type="entry name" value="PKS_PP-bd"/>
</dbReference>
<dbReference type="RefSeq" id="WP_091460844.1">
    <property type="nucleotide sequence ID" value="NZ_FMHU01000002.1"/>
</dbReference>
<dbReference type="Gene3D" id="3.30.300.30">
    <property type="match status" value="2"/>
</dbReference>
<dbReference type="CDD" id="cd17643">
    <property type="entry name" value="A_NRPS_Cytc1-like"/>
    <property type="match status" value="1"/>
</dbReference>
<dbReference type="Proteomes" id="UP000198906">
    <property type="component" value="Unassembled WGS sequence"/>
</dbReference>
<dbReference type="InterPro" id="IPR020845">
    <property type="entry name" value="AMP-binding_CS"/>
</dbReference>
<dbReference type="GO" id="GO:0043041">
    <property type="term" value="P:amino acid activation for nonribosomal peptide biosynthetic process"/>
    <property type="evidence" value="ECO:0007669"/>
    <property type="project" value="TreeGrafter"/>
</dbReference>
<dbReference type="EMBL" id="FMHU01000002">
    <property type="protein sequence ID" value="SCL25323.1"/>
    <property type="molecule type" value="Genomic_DNA"/>
</dbReference>
<dbReference type="PROSITE" id="PS00455">
    <property type="entry name" value="AMP_BINDING"/>
    <property type="match status" value="1"/>
</dbReference>
<dbReference type="SUPFAM" id="SSF56801">
    <property type="entry name" value="Acetyl-CoA synthetase-like"/>
    <property type="match status" value="2"/>
</dbReference>
<dbReference type="PROSITE" id="PS50075">
    <property type="entry name" value="CARRIER"/>
    <property type="match status" value="2"/>
</dbReference>
<dbReference type="FunFam" id="3.40.50.980:FF:000001">
    <property type="entry name" value="Non-ribosomal peptide synthetase"/>
    <property type="match status" value="1"/>
</dbReference>
<name>A0A1C6S7A0_9ACTN</name>
<feature type="domain" description="Carrier" evidence="4">
    <location>
        <begin position="2037"/>
        <end position="2112"/>
    </location>
</feature>
<dbReference type="Pfam" id="PF00668">
    <property type="entry name" value="Condensation"/>
    <property type="match status" value="2"/>
</dbReference>